<proteinExistence type="predicted"/>
<dbReference type="PANTHER" id="PTHR36439:SF1">
    <property type="entry name" value="DUF1697 DOMAIN-CONTAINING PROTEIN"/>
    <property type="match status" value="1"/>
</dbReference>
<dbReference type="PANTHER" id="PTHR36439">
    <property type="entry name" value="BLL4334 PROTEIN"/>
    <property type="match status" value="1"/>
</dbReference>
<evidence type="ECO:0000313" key="2">
    <source>
        <dbReference type="Proteomes" id="UP000775872"/>
    </source>
</evidence>
<evidence type="ECO:0008006" key="3">
    <source>
        <dbReference type="Google" id="ProtNLM"/>
    </source>
</evidence>
<dbReference type="Pfam" id="PF08002">
    <property type="entry name" value="DUF1697"/>
    <property type="match status" value="1"/>
</dbReference>
<gene>
    <name evidence="1" type="ORF">CSOL1703_00009292</name>
</gene>
<dbReference type="AlphaFoldDB" id="A0A9N9YSL6"/>
<comment type="caution">
    <text evidence="1">The sequence shown here is derived from an EMBL/GenBank/DDBJ whole genome shotgun (WGS) entry which is preliminary data.</text>
</comment>
<evidence type="ECO:0000313" key="1">
    <source>
        <dbReference type="EMBL" id="CAH0043355.1"/>
    </source>
</evidence>
<name>A0A9N9YSL6_9HYPO</name>
<dbReference type="SUPFAM" id="SSF160379">
    <property type="entry name" value="SP0830-like"/>
    <property type="match status" value="1"/>
</dbReference>
<protein>
    <recommendedName>
        <fullName evidence="3">DUF1697 domain-containing protein</fullName>
    </recommendedName>
</protein>
<sequence>MASPPPESPIRILITVKQRHPQIWKEAWEQPEKMISRVLKYLKYDNLVSLNEKYDTSDCRFIAVDRWDPVVFIVFDLFNTQYNHLDAHLEGKNELPVRVVRISQGDNSYLIKASEAQHIKYLSDEVRNLHESHGWEEGVPFRIDHHNGAYPTYYHPRALPKSKGHREKRIHQNHSLSPMTTYVALLRGINVGGRRKVLMADLRELLSSLELDHVRTYLQSGNAVFTASEPLGEIHTCVDKAISERFFNDIPIFLRSGEDVDALIKENPFVSECDSLPKSVHVIFLSSSPEAEKVKELDSYATREEKIVAYGEHLFVHFPNGYGKSKLTPTVVERILGVSTTARNWQTIMALQSMMEDDA</sequence>
<dbReference type="EMBL" id="CABFOC020000003">
    <property type="protein sequence ID" value="CAH0043355.1"/>
    <property type="molecule type" value="Genomic_DNA"/>
</dbReference>
<dbReference type="Proteomes" id="UP000775872">
    <property type="component" value="Unassembled WGS sequence"/>
</dbReference>
<keyword evidence="2" id="KW-1185">Reference proteome</keyword>
<organism evidence="1 2">
    <name type="scientific">Clonostachys solani</name>
    <dbReference type="NCBI Taxonomy" id="160281"/>
    <lineage>
        <taxon>Eukaryota</taxon>
        <taxon>Fungi</taxon>
        <taxon>Dikarya</taxon>
        <taxon>Ascomycota</taxon>
        <taxon>Pezizomycotina</taxon>
        <taxon>Sordariomycetes</taxon>
        <taxon>Hypocreomycetidae</taxon>
        <taxon>Hypocreales</taxon>
        <taxon>Bionectriaceae</taxon>
        <taxon>Clonostachys</taxon>
    </lineage>
</organism>
<dbReference type="InterPro" id="IPR012545">
    <property type="entry name" value="DUF1697"/>
</dbReference>
<reference evidence="1" key="1">
    <citation type="submission" date="2021-10" db="EMBL/GenBank/DDBJ databases">
        <authorList>
            <person name="Piombo E."/>
        </authorList>
    </citation>
    <scope>NUCLEOTIDE SEQUENCE</scope>
</reference>
<dbReference type="OrthoDB" id="4358740at2759"/>
<dbReference type="Gene3D" id="3.30.70.1280">
    <property type="entry name" value="SP0830-like domains"/>
    <property type="match status" value="1"/>
</dbReference>
<accession>A0A9N9YSL6</accession>